<dbReference type="AlphaFoldDB" id="A0A2M7R7P1"/>
<proteinExistence type="inferred from homology"/>
<protein>
    <recommendedName>
        <fullName evidence="6">Phosphoribosyltransferase domain-containing protein</fullName>
    </recommendedName>
</protein>
<gene>
    <name evidence="4" type="ORF">COY73_00195</name>
</gene>
<comment type="similarity">
    <text evidence="1">Belongs to the ComF/GntX family.</text>
</comment>
<evidence type="ECO:0000256" key="1">
    <source>
        <dbReference type="ARBA" id="ARBA00008007"/>
    </source>
</evidence>
<dbReference type="Pfam" id="PF00156">
    <property type="entry name" value="Pribosyltran"/>
    <property type="match status" value="1"/>
</dbReference>
<dbReference type="CDD" id="cd06223">
    <property type="entry name" value="PRTases_typeI"/>
    <property type="match status" value="1"/>
</dbReference>
<dbReference type="InterPro" id="IPR000836">
    <property type="entry name" value="PRTase_dom"/>
</dbReference>
<evidence type="ECO:0000313" key="4">
    <source>
        <dbReference type="EMBL" id="PIY89680.1"/>
    </source>
</evidence>
<accession>A0A2M7R7P1</accession>
<feature type="domain" description="Double zinc ribbon" evidence="3">
    <location>
        <begin position="12"/>
        <end position="55"/>
    </location>
</feature>
<sequence length="333" mass="37386">MKNILISTKNFILDTLFPPRCLNCQGEGSYLCDDCQSLIEILESLYCPVCGQKLSAPLDPVRDKFLTGLDSKHLRESTFNYTRFGVCKKCKNKTKLNGVFAATSYQNLLVKKLIIQLKYDPLIKELAKPLANLIITHFQLLTQHLFSKGAGLNQKFVPCPNELDGGFTHENFAKQNLGGFTLIPVPLHRSKLKQRGFNQAEEISKELSKNLKLPVAVNVLIKTKKTLPQTELSLKSRKENIKGVFLVNPVRGPSCLRQNGRRLWRLTSNGVKNENEIKNFTPTLNFGVGASKILLVDDVYTTGSTLEECARVLKEAGAKEIWGVVVAREEYNF</sequence>
<dbReference type="InterPro" id="IPR044005">
    <property type="entry name" value="DZR_2"/>
</dbReference>
<dbReference type="Proteomes" id="UP000230767">
    <property type="component" value="Unassembled WGS sequence"/>
</dbReference>
<organism evidence="4 5">
    <name type="scientific">Candidatus Nealsonbacteria bacterium CG_4_10_14_0_8_um_filter_37_14</name>
    <dbReference type="NCBI Taxonomy" id="1974684"/>
    <lineage>
        <taxon>Bacteria</taxon>
        <taxon>Candidatus Nealsoniibacteriota</taxon>
    </lineage>
</organism>
<dbReference type="PANTHER" id="PTHR47505">
    <property type="entry name" value="DNA UTILIZATION PROTEIN YHGH"/>
    <property type="match status" value="1"/>
</dbReference>
<dbReference type="Pfam" id="PF18912">
    <property type="entry name" value="DZR_2"/>
    <property type="match status" value="1"/>
</dbReference>
<reference evidence="5" key="1">
    <citation type="submission" date="2017-09" db="EMBL/GenBank/DDBJ databases">
        <title>Depth-based differentiation of microbial function through sediment-hosted aquifers and enrichment of novel symbionts in the deep terrestrial subsurface.</title>
        <authorList>
            <person name="Probst A.J."/>
            <person name="Ladd B."/>
            <person name="Jarett J.K."/>
            <person name="Geller-Mcgrath D.E."/>
            <person name="Sieber C.M.K."/>
            <person name="Emerson J.B."/>
            <person name="Anantharaman K."/>
            <person name="Thomas B.C."/>
            <person name="Malmstrom R."/>
            <person name="Stieglmeier M."/>
            <person name="Klingl A."/>
            <person name="Woyke T."/>
            <person name="Ryan C.M."/>
            <person name="Banfield J.F."/>
        </authorList>
    </citation>
    <scope>NUCLEOTIDE SEQUENCE [LARGE SCALE GENOMIC DNA]</scope>
</reference>
<dbReference type="PANTHER" id="PTHR47505:SF1">
    <property type="entry name" value="DNA UTILIZATION PROTEIN YHGH"/>
    <property type="match status" value="1"/>
</dbReference>
<dbReference type="SUPFAM" id="SSF53271">
    <property type="entry name" value="PRTase-like"/>
    <property type="match status" value="1"/>
</dbReference>
<dbReference type="Gene3D" id="3.40.50.2020">
    <property type="match status" value="1"/>
</dbReference>
<evidence type="ECO:0008006" key="6">
    <source>
        <dbReference type="Google" id="ProtNLM"/>
    </source>
</evidence>
<dbReference type="EMBL" id="PFLW01000006">
    <property type="protein sequence ID" value="PIY89680.1"/>
    <property type="molecule type" value="Genomic_DNA"/>
</dbReference>
<dbReference type="InterPro" id="IPR029057">
    <property type="entry name" value="PRTase-like"/>
</dbReference>
<dbReference type="InterPro" id="IPR051910">
    <property type="entry name" value="ComF/GntX_DNA_util-trans"/>
</dbReference>
<evidence type="ECO:0000259" key="2">
    <source>
        <dbReference type="Pfam" id="PF00156"/>
    </source>
</evidence>
<evidence type="ECO:0000259" key="3">
    <source>
        <dbReference type="Pfam" id="PF18912"/>
    </source>
</evidence>
<evidence type="ECO:0000313" key="5">
    <source>
        <dbReference type="Proteomes" id="UP000230767"/>
    </source>
</evidence>
<feature type="domain" description="Phosphoribosyltransferase" evidence="2">
    <location>
        <begin position="288"/>
        <end position="327"/>
    </location>
</feature>
<name>A0A2M7R7P1_9BACT</name>
<comment type="caution">
    <text evidence="4">The sequence shown here is derived from an EMBL/GenBank/DDBJ whole genome shotgun (WGS) entry which is preliminary data.</text>
</comment>